<dbReference type="Pfam" id="PF12796">
    <property type="entry name" value="Ank_2"/>
    <property type="match status" value="1"/>
</dbReference>
<dbReference type="InterPro" id="IPR036770">
    <property type="entry name" value="Ankyrin_rpt-contain_sf"/>
</dbReference>
<dbReference type="PROSITE" id="PS50297">
    <property type="entry name" value="ANK_REP_REGION"/>
    <property type="match status" value="3"/>
</dbReference>
<dbReference type="GO" id="GO:0004672">
    <property type="term" value="F:protein kinase activity"/>
    <property type="evidence" value="ECO:0007669"/>
    <property type="project" value="InterPro"/>
</dbReference>
<feature type="repeat" description="ANK" evidence="3">
    <location>
        <begin position="1047"/>
        <end position="1079"/>
    </location>
</feature>
<keyword evidence="6" id="KW-1185">Reference proteome</keyword>
<dbReference type="InterPro" id="IPR002110">
    <property type="entry name" value="Ankyrin_rpt"/>
</dbReference>
<sequence>MVSSVLTCQGNYKMQWGAPVAGDLWAAEEASQLIFLWTESTSIWYLLTSFTPPPKHHQEKPKRTLKCCFQSTLIFAQNPIAACTEISAAFQDEALTSGKNKFSQISGGNSLPGLATLRTVDDLVTSLVSLGVPGPLTLYSRFDERSRLGQGAQFLVTSGDVLYPEDCQEEITTVEVAVKWPLFQYNEDGSLDLTSPRSRQQVHDMYLEIIALRNKSLRYHRDIVDLYGWGLDGTWYERPLLVLELAYADLSSIFSKHELGPDSIHQLSIDVGQGLDAIHAAGIVHGDLKPQNILVFRNNRCQQVPFIAKLADFGLSVGDHQSPLDKCIEVVGMSSQWCAPEICHGSKLTVAQLVKADNFSYGMVLWSIAFLRGHPPSSKLPGDAMALINYPTRFPEAFASQLKRGLPLLLADSVEARPFERSEILVSWGIARPDPDEASRKEQVMLEQETDSLQRSFPIEPISIEPLYLQGLEASYRRYRPTLTAPQLLSLFLALTHGSPTKSGKELQLAVLQAAISRGSVPAQAIIADLCHNYGVAFEIDTELLQDAVRTGSLMAWRRLHDTAPKVAARAWDQFRERTGYNQFYSPLPAIAECDLAYRDEYQNNYLHIMAATGKHIELKSALKTGDLRASINTCNIFGETALYKACLAGHWQAVSVLCEQGADASIRSGMIGLTCLHWLFSFSPAHIRTILTALLKAGANIEACTEPVSWMSNLHFPFSWPPGSPLHWAIFTGCTIATTELLMKGANPNARDGRDPYITDENVRVMRIHGNAEEGEYSESDDETGGFTVVDLAAAMHDAKALQLIRRLSTHPIIMSEDEEGYTPIHRLSYLRMSRTSNKLRFWYPAFVGTPAERKQKIVETIQELQKMGADIDQLTKTPMNPGRSLVSGLTPLMIAVTETDDIATSALLQCGADPNIANANGATALVLLPDRSHDFSDLFVIIDLLVKSGANTNHKANDGTTPLLTAARRAGTLYRHIINAGADLKTTCRGINVLAELLYSKSHPRCMHEGLSTSEESLAQDNYLAQLIVSKIPDLGIWACNVDKDNGSLLHYAAASGLVKCVEVLIAAGLDVNQVRKNHFSGPSTPRDYSSTTIFIGEGTPLDVGHETIGCSVGHPGWKDFGGCRWYKFEWVVGKALRTTTFPLAASLHAFEEGGCVGNEAERKFDETAKIARGERVQHTKPGIILHDYPLRSRWPTNVPAAPLVI</sequence>
<dbReference type="GO" id="GO:0005524">
    <property type="term" value="F:ATP binding"/>
    <property type="evidence" value="ECO:0007669"/>
    <property type="project" value="InterPro"/>
</dbReference>
<dbReference type="Pfam" id="PF00023">
    <property type="entry name" value="Ank"/>
    <property type="match status" value="3"/>
</dbReference>
<reference evidence="5 6" key="1">
    <citation type="journal article" date="2012" name="PLoS Pathog.">
        <title>Diverse lifestyles and strategies of plant pathogenesis encoded in the genomes of eighteen Dothideomycetes fungi.</title>
        <authorList>
            <person name="Ohm R.A."/>
            <person name="Feau N."/>
            <person name="Henrissat B."/>
            <person name="Schoch C.L."/>
            <person name="Horwitz B.A."/>
            <person name="Barry K.W."/>
            <person name="Condon B.J."/>
            <person name="Copeland A.C."/>
            <person name="Dhillon B."/>
            <person name="Glaser F."/>
            <person name="Hesse C.N."/>
            <person name="Kosti I."/>
            <person name="LaButti K."/>
            <person name="Lindquist E.A."/>
            <person name="Lucas S."/>
            <person name="Salamov A.A."/>
            <person name="Bradshaw R.E."/>
            <person name="Ciuffetti L."/>
            <person name="Hamelin R.C."/>
            <person name="Kema G.H.J."/>
            <person name="Lawrence C."/>
            <person name="Scott J.A."/>
            <person name="Spatafora J.W."/>
            <person name="Turgeon B.G."/>
            <person name="de Wit P.J.G.M."/>
            <person name="Zhong S."/>
            <person name="Goodwin S.B."/>
            <person name="Grigoriev I.V."/>
        </authorList>
    </citation>
    <scope>NUCLEOTIDE SEQUENCE [LARGE SCALE GENOMIC DNA]</scope>
    <source>
        <strain evidence="5 6">CIRAD86</strain>
    </source>
</reference>
<dbReference type="VEuPathDB" id="FungiDB:MYCFIDRAFT_175392"/>
<dbReference type="Gene3D" id="1.25.40.20">
    <property type="entry name" value="Ankyrin repeat-containing domain"/>
    <property type="match status" value="4"/>
</dbReference>
<dbReference type="PROSITE" id="PS50011">
    <property type="entry name" value="PROTEIN_KINASE_DOM"/>
    <property type="match status" value="1"/>
</dbReference>
<keyword evidence="1" id="KW-0677">Repeat</keyword>
<dbReference type="InterPro" id="IPR011009">
    <property type="entry name" value="Kinase-like_dom_sf"/>
</dbReference>
<dbReference type="eggNOG" id="KOG4177">
    <property type="taxonomic scope" value="Eukaryota"/>
</dbReference>
<feature type="repeat" description="ANK" evidence="3">
    <location>
        <begin position="889"/>
        <end position="921"/>
    </location>
</feature>
<proteinExistence type="predicted"/>
<dbReference type="EMBL" id="KB446559">
    <property type="protein sequence ID" value="EME81802.1"/>
    <property type="molecule type" value="Genomic_DNA"/>
</dbReference>
<dbReference type="PANTHER" id="PTHR24126">
    <property type="entry name" value="ANKYRIN REPEAT, PH AND SEC7 DOMAIN CONTAINING PROTEIN SECG-RELATED"/>
    <property type="match status" value="1"/>
</dbReference>
<dbReference type="KEGG" id="pfj:MYCFIDRAFT_175392"/>
<accession>M3AWG2</accession>
<protein>
    <recommendedName>
        <fullName evidence="4">Protein kinase domain-containing protein</fullName>
    </recommendedName>
</protein>
<dbReference type="PROSITE" id="PS50088">
    <property type="entry name" value="ANK_REPEAT"/>
    <property type="match status" value="3"/>
</dbReference>
<evidence type="ECO:0000259" key="4">
    <source>
        <dbReference type="PROSITE" id="PS50011"/>
    </source>
</evidence>
<dbReference type="SUPFAM" id="SSF56112">
    <property type="entry name" value="Protein kinase-like (PK-like)"/>
    <property type="match status" value="1"/>
</dbReference>
<dbReference type="RefSeq" id="XP_007927358.1">
    <property type="nucleotide sequence ID" value="XM_007929167.1"/>
</dbReference>
<evidence type="ECO:0000256" key="1">
    <source>
        <dbReference type="ARBA" id="ARBA00022737"/>
    </source>
</evidence>
<dbReference type="Proteomes" id="UP000016932">
    <property type="component" value="Unassembled WGS sequence"/>
</dbReference>
<dbReference type="eggNOG" id="KOG0192">
    <property type="taxonomic scope" value="Eukaryota"/>
</dbReference>
<evidence type="ECO:0000313" key="6">
    <source>
        <dbReference type="Proteomes" id="UP000016932"/>
    </source>
</evidence>
<evidence type="ECO:0000256" key="3">
    <source>
        <dbReference type="PROSITE-ProRule" id="PRU00023"/>
    </source>
</evidence>
<dbReference type="HOGENOM" id="CLU_007669_0_0_1"/>
<organism evidence="5 6">
    <name type="scientific">Pseudocercospora fijiensis (strain CIRAD86)</name>
    <name type="common">Black leaf streak disease fungus</name>
    <name type="synonym">Mycosphaerella fijiensis</name>
    <dbReference type="NCBI Taxonomy" id="383855"/>
    <lineage>
        <taxon>Eukaryota</taxon>
        <taxon>Fungi</taxon>
        <taxon>Dikarya</taxon>
        <taxon>Ascomycota</taxon>
        <taxon>Pezizomycotina</taxon>
        <taxon>Dothideomycetes</taxon>
        <taxon>Dothideomycetidae</taxon>
        <taxon>Mycosphaerellales</taxon>
        <taxon>Mycosphaerellaceae</taxon>
        <taxon>Pseudocercospora</taxon>
    </lineage>
</organism>
<evidence type="ECO:0000256" key="2">
    <source>
        <dbReference type="ARBA" id="ARBA00023043"/>
    </source>
</evidence>
<evidence type="ECO:0000313" key="5">
    <source>
        <dbReference type="EMBL" id="EME81802.1"/>
    </source>
</evidence>
<dbReference type="SMART" id="SM00248">
    <property type="entry name" value="ANK"/>
    <property type="match status" value="5"/>
</dbReference>
<dbReference type="GeneID" id="19333373"/>
<dbReference type="AlphaFoldDB" id="M3AWG2"/>
<dbReference type="Gene3D" id="1.10.510.10">
    <property type="entry name" value="Transferase(Phosphotransferase) domain 1"/>
    <property type="match status" value="1"/>
</dbReference>
<feature type="domain" description="Protein kinase" evidence="4">
    <location>
        <begin position="142"/>
        <end position="429"/>
    </location>
</feature>
<dbReference type="SMART" id="SM00220">
    <property type="entry name" value="S_TKc"/>
    <property type="match status" value="1"/>
</dbReference>
<feature type="repeat" description="ANK" evidence="3">
    <location>
        <begin position="638"/>
        <end position="670"/>
    </location>
</feature>
<dbReference type="InterPro" id="IPR008271">
    <property type="entry name" value="Ser/Thr_kinase_AS"/>
</dbReference>
<gene>
    <name evidence="5" type="ORF">MYCFIDRAFT_175392</name>
</gene>
<dbReference type="SUPFAM" id="SSF48403">
    <property type="entry name" value="Ankyrin repeat"/>
    <property type="match status" value="2"/>
</dbReference>
<dbReference type="InterPro" id="IPR000719">
    <property type="entry name" value="Prot_kinase_dom"/>
</dbReference>
<name>M3AWG2_PSEFD</name>
<dbReference type="PROSITE" id="PS00108">
    <property type="entry name" value="PROTEIN_KINASE_ST"/>
    <property type="match status" value="1"/>
</dbReference>
<dbReference type="Pfam" id="PF00069">
    <property type="entry name" value="Pkinase"/>
    <property type="match status" value="1"/>
</dbReference>
<dbReference type="OrthoDB" id="3918771at2759"/>
<keyword evidence="2 3" id="KW-0040">ANK repeat</keyword>